<comment type="caution">
    <text evidence="2">The sequence shown here is derived from an EMBL/GenBank/DDBJ whole genome shotgun (WGS) entry which is preliminary data.</text>
</comment>
<evidence type="ECO:0000256" key="1">
    <source>
        <dbReference type="SAM" id="SignalP"/>
    </source>
</evidence>
<dbReference type="VEuPathDB" id="MicrosporidiaDB:ECANGB1_737"/>
<dbReference type="EMBL" id="LWDP01000021">
    <property type="protein sequence ID" value="ORD94422.1"/>
    <property type="molecule type" value="Genomic_DNA"/>
</dbReference>
<proteinExistence type="predicted"/>
<dbReference type="AlphaFoldDB" id="A0A1Y1S7K2"/>
<evidence type="ECO:0008006" key="4">
    <source>
        <dbReference type="Google" id="ProtNLM"/>
    </source>
</evidence>
<protein>
    <recommendedName>
        <fullName evidence="4">Dolichyl-diphosphooligosaccharide--protein glycosyltransferase subunit 1</fullName>
    </recommendedName>
</protein>
<reference evidence="2 3" key="1">
    <citation type="journal article" date="2017" name="Environ. Microbiol.">
        <title>Decay of the glycolytic pathway and adaptation to intranuclear parasitism within Enterocytozoonidae microsporidia.</title>
        <authorList>
            <person name="Wiredu Boakye D."/>
            <person name="Jaroenlak P."/>
            <person name="Prachumwat A."/>
            <person name="Williams T.A."/>
            <person name="Bateman K.S."/>
            <person name="Itsathitphaisarn O."/>
            <person name="Sritunyalucksana K."/>
            <person name="Paszkiewicz K.H."/>
            <person name="Moore K.A."/>
            <person name="Stentiford G.D."/>
            <person name="Williams B.A."/>
        </authorList>
    </citation>
    <scope>NUCLEOTIDE SEQUENCE [LARGE SCALE GENOMIC DNA]</scope>
    <source>
        <strain evidence="2 3">GB1</strain>
    </source>
</reference>
<sequence length="187" mass="20988">MLILATLINIVMSSSGEESPNPGANPVVVVVGDPSRIEVAKLVQNLTKRESTSRILRARTTPYSRTTRRTTAVSSTPKLHNYTAPVLSNNAITIHLKIETSDITAFNTEYTPIILFMDSNGHEQSHVVITPDMYEDDHNSFKIEIDVPDHSLERVSFVGRNKVTKKYELWSSGYKFNSTTKVFEYTP</sequence>
<dbReference type="Proteomes" id="UP000192639">
    <property type="component" value="Unassembled WGS sequence"/>
</dbReference>
<organism evidence="2 3">
    <name type="scientific">Enterospora canceri</name>
    <dbReference type="NCBI Taxonomy" id="1081671"/>
    <lineage>
        <taxon>Eukaryota</taxon>
        <taxon>Fungi</taxon>
        <taxon>Fungi incertae sedis</taxon>
        <taxon>Microsporidia</taxon>
        <taxon>Enterocytozoonidae</taxon>
        <taxon>Enterospora</taxon>
    </lineage>
</organism>
<feature type="signal peptide" evidence="1">
    <location>
        <begin position="1"/>
        <end position="16"/>
    </location>
</feature>
<gene>
    <name evidence="2" type="ORF">ECANGB1_737</name>
</gene>
<evidence type="ECO:0000313" key="2">
    <source>
        <dbReference type="EMBL" id="ORD94422.1"/>
    </source>
</evidence>
<feature type="chain" id="PRO_5012733976" description="Dolichyl-diphosphooligosaccharide--protein glycosyltransferase subunit 1" evidence="1">
    <location>
        <begin position="17"/>
        <end position="187"/>
    </location>
</feature>
<keyword evidence="1" id="KW-0732">Signal</keyword>
<accession>A0A1Y1S7K2</accession>
<evidence type="ECO:0000313" key="3">
    <source>
        <dbReference type="Proteomes" id="UP000192639"/>
    </source>
</evidence>
<name>A0A1Y1S7K2_9MICR</name>
<keyword evidence="3" id="KW-1185">Reference proteome</keyword>